<name>A0A5S9R0X2_MYCVN</name>
<evidence type="ECO:0000313" key="1">
    <source>
        <dbReference type="EMBL" id="CAA0126513.1"/>
    </source>
</evidence>
<accession>A0A5S9R0X2</accession>
<gene>
    <name evidence="1" type="ORF">AELLOGFF_04822</name>
</gene>
<organism evidence="1 2">
    <name type="scientific">Mycolicibacterium vanbaalenii</name>
    <name type="common">Mycobacterium vanbaalenii</name>
    <dbReference type="NCBI Taxonomy" id="110539"/>
    <lineage>
        <taxon>Bacteria</taxon>
        <taxon>Bacillati</taxon>
        <taxon>Actinomycetota</taxon>
        <taxon>Actinomycetes</taxon>
        <taxon>Mycobacteriales</taxon>
        <taxon>Mycobacteriaceae</taxon>
        <taxon>Mycolicibacterium</taxon>
    </lineage>
</organism>
<proteinExistence type="predicted"/>
<dbReference type="Proteomes" id="UP000430146">
    <property type="component" value="Unassembled WGS sequence"/>
</dbReference>
<dbReference type="AlphaFoldDB" id="A0A5S9R0X2"/>
<keyword evidence="2" id="KW-1185">Reference proteome</keyword>
<sequence length="239" mass="25216">MAARLVFAPEVRKIMPEQVMAEARATVGVYNCVGCGGQGDARVELTSVVVAIPPNYPPVVQFAHHRCVLSHVADAAPVDPSQIDGDDVTTLKVVFGPGRDGQRVEAMLLVDLPRDVFAVTDTGEQTGLAAGLYLGDGFDLATAFDQPFPEVTGYTVHLNPDGSGHIDQLPGRPGPFLEHFGDDDPAGMWAATARSTGWLTVITGELGLAAAEAEDAETAVKQAFRSGNVVGGRIRVVQR</sequence>
<dbReference type="EMBL" id="CACSIP010000025">
    <property type="protein sequence ID" value="CAA0126513.1"/>
    <property type="molecule type" value="Genomic_DNA"/>
</dbReference>
<dbReference type="RefSeq" id="WP_159232419.1">
    <property type="nucleotide sequence ID" value="NZ_CACSIP010000025.1"/>
</dbReference>
<protein>
    <submittedName>
        <fullName evidence="1">Uncharacterized protein</fullName>
    </submittedName>
</protein>
<evidence type="ECO:0000313" key="2">
    <source>
        <dbReference type="Proteomes" id="UP000430146"/>
    </source>
</evidence>
<reference evidence="1 2" key="1">
    <citation type="submission" date="2019-11" db="EMBL/GenBank/DDBJ databases">
        <authorList>
            <person name="Holert J."/>
        </authorList>
    </citation>
    <scope>NUCLEOTIDE SEQUENCE [LARGE SCALE GENOMIC DNA]</scope>
    <source>
        <strain evidence="1">BC8_1</strain>
    </source>
</reference>
<dbReference type="OrthoDB" id="4609290at2"/>